<comment type="caution">
    <text evidence="2">The sequence shown here is derived from an EMBL/GenBank/DDBJ whole genome shotgun (WGS) entry which is preliminary data.</text>
</comment>
<evidence type="ECO:0000313" key="1">
    <source>
        <dbReference type="EMBL" id="NKC68401.1"/>
    </source>
</evidence>
<accession>A0A369AND5</accession>
<dbReference type="EMBL" id="JAAVMB010000011">
    <property type="protein sequence ID" value="NKC68401.1"/>
    <property type="molecule type" value="Genomic_DNA"/>
</dbReference>
<proteinExistence type="predicted"/>
<name>A0A369AND5_9ENTE</name>
<gene>
    <name evidence="2" type="ORF">CBF32_11715</name>
    <name evidence="1" type="ORF">HED35_09890</name>
</gene>
<evidence type="ECO:0000313" key="2">
    <source>
        <dbReference type="EMBL" id="RST99404.1"/>
    </source>
</evidence>
<reference evidence="1 4" key="2">
    <citation type="submission" date="2020-03" db="EMBL/GenBank/DDBJ databases">
        <title>Bacterial samples isolated from urine from healthy bovine heifers (Gyr breed).</title>
        <authorList>
            <person name="Giannattasio-Ferraz S."/>
            <person name="Maskeri L."/>
            <person name="Penido A."/>
            <person name="Barbosa-Stancioli E.F."/>
            <person name="Putonti C."/>
        </authorList>
    </citation>
    <scope>NUCLEOTIDE SEQUENCE [LARGE SCALE GENOMIC DNA]</scope>
    <source>
        <strain evidence="1 4">UFMG-H7</strain>
    </source>
</reference>
<dbReference type="AlphaFoldDB" id="A0A369AND5"/>
<dbReference type="EMBL" id="NGJX01000015">
    <property type="protein sequence ID" value="RST99404.1"/>
    <property type="molecule type" value="Genomic_DNA"/>
</dbReference>
<protein>
    <recommendedName>
        <fullName evidence="5">DUF2187 domain-containing protein</fullName>
    </recommendedName>
</protein>
<evidence type="ECO:0000313" key="3">
    <source>
        <dbReference type="Proteomes" id="UP000288197"/>
    </source>
</evidence>
<reference evidence="2 3" key="1">
    <citation type="submission" date="2017-05" db="EMBL/GenBank/DDBJ databases">
        <title>Vagococcus spp. assemblies.</title>
        <authorList>
            <person name="Gulvik C.A."/>
        </authorList>
    </citation>
    <scope>NUCLEOTIDE SEQUENCE [LARGE SCALE GENOMIC DNA]</scope>
    <source>
        <strain evidence="2 3">NCFB 2497</strain>
    </source>
</reference>
<dbReference type="RefSeq" id="WP_086340670.1">
    <property type="nucleotide sequence ID" value="NZ_CP081461.1"/>
</dbReference>
<sequence length="72" mass="8250">MSKTLIKIGSVIDYPTVHDEQIAGEVELILENTVMVRDFEDDTHLVLKSTLTEDGLSVDEQTFIPRTRFSRR</sequence>
<evidence type="ECO:0000313" key="4">
    <source>
        <dbReference type="Proteomes" id="UP000521358"/>
    </source>
</evidence>
<dbReference type="OrthoDB" id="2200142at2"/>
<keyword evidence="3" id="KW-1185">Reference proteome</keyword>
<evidence type="ECO:0008006" key="5">
    <source>
        <dbReference type="Google" id="ProtNLM"/>
    </source>
</evidence>
<dbReference type="Proteomes" id="UP000288197">
    <property type="component" value="Unassembled WGS sequence"/>
</dbReference>
<organism evidence="2 3">
    <name type="scientific">Vagococcus fluvialis</name>
    <dbReference type="NCBI Taxonomy" id="2738"/>
    <lineage>
        <taxon>Bacteria</taxon>
        <taxon>Bacillati</taxon>
        <taxon>Bacillota</taxon>
        <taxon>Bacilli</taxon>
        <taxon>Lactobacillales</taxon>
        <taxon>Enterococcaceae</taxon>
        <taxon>Vagococcus</taxon>
    </lineage>
</organism>
<dbReference type="GeneID" id="63147436"/>
<dbReference type="Proteomes" id="UP000521358">
    <property type="component" value="Unassembled WGS sequence"/>
</dbReference>